<comment type="caution">
    <text evidence="1">The sequence shown here is derived from an EMBL/GenBank/DDBJ whole genome shotgun (WGS) entry which is preliminary data.</text>
</comment>
<dbReference type="InterPro" id="IPR012467">
    <property type="entry name" value="DUF1684"/>
</dbReference>
<name>A0A3M8AIL9_9MICO</name>
<dbReference type="PANTHER" id="PTHR41913">
    <property type="entry name" value="DUF1684 DOMAIN-CONTAINING PROTEIN"/>
    <property type="match status" value="1"/>
</dbReference>
<accession>A0A3M8AIL9</accession>
<dbReference type="PANTHER" id="PTHR41913:SF1">
    <property type="entry name" value="DUF1684 DOMAIN-CONTAINING PROTEIN"/>
    <property type="match status" value="1"/>
</dbReference>
<reference evidence="1 2" key="1">
    <citation type="submission" date="2018-10" db="EMBL/GenBank/DDBJ databases">
        <title>Isolation, diversity and antibacterial activity of antinobacteria from the wheat rhizosphere soil.</title>
        <authorList>
            <person name="Sun T."/>
        </authorList>
    </citation>
    <scope>NUCLEOTIDE SEQUENCE [LARGE SCALE GENOMIC DNA]</scope>
    <source>
        <strain evidence="1 2">SJ-23</strain>
    </source>
</reference>
<evidence type="ECO:0000313" key="1">
    <source>
        <dbReference type="EMBL" id="RNB51030.1"/>
    </source>
</evidence>
<dbReference type="RefSeq" id="WP_122935943.1">
    <property type="nucleotide sequence ID" value="NZ_JBHSNT010000008.1"/>
</dbReference>
<evidence type="ECO:0000313" key="2">
    <source>
        <dbReference type="Proteomes" id="UP000275048"/>
    </source>
</evidence>
<dbReference type="Proteomes" id="UP000275048">
    <property type="component" value="Unassembled WGS sequence"/>
</dbReference>
<dbReference type="Pfam" id="PF07920">
    <property type="entry name" value="DUF1684"/>
    <property type="match status" value="1"/>
</dbReference>
<sequence length="277" mass="29970">MTTTDAPATTLDQTAFALEWEDWHRAHEARRADPEGLLAVTAVHWLDQTPRRLDGVPGVWSTGDDGPVVELSADEELEQDGVRIIHRHAFGPIAERAGVTVRSGDVVIEVARRGGQDIVRPRDPAHPYLARFRGTPTYAPDPRWVAHGRFRPFGSPREVTVGSAAEGLQHVYAAPGEVEFELGGEVFRLIAFNGHAPGTLTVLFTDATSGLTTYAANRSLDIAAPDAAGALTLDFNRAVNLPCAYTDHATCPLPPAENRLTVGIEAGEQTPLQRHRA</sequence>
<organism evidence="1 2">
    <name type="scientific">Agromyces tardus</name>
    <dbReference type="NCBI Taxonomy" id="2583849"/>
    <lineage>
        <taxon>Bacteria</taxon>
        <taxon>Bacillati</taxon>
        <taxon>Actinomycetota</taxon>
        <taxon>Actinomycetes</taxon>
        <taxon>Micrococcales</taxon>
        <taxon>Microbacteriaceae</taxon>
        <taxon>Agromyces</taxon>
    </lineage>
</organism>
<protein>
    <submittedName>
        <fullName evidence="1">DUF1684 domain-containing protein</fullName>
    </submittedName>
</protein>
<proteinExistence type="predicted"/>
<dbReference type="EMBL" id="RHHB01000005">
    <property type="protein sequence ID" value="RNB51030.1"/>
    <property type="molecule type" value="Genomic_DNA"/>
</dbReference>
<dbReference type="OrthoDB" id="5493262at2"/>
<gene>
    <name evidence="1" type="ORF">EDM22_04845</name>
</gene>
<dbReference type="AlphaFoldDB" id="A0A3M8AIL9"/>
<keyword evidence="2" id="KW-1185">Reference proteome</keyword>